<proteinExistence type="inferred from homology"/>
<evidence type="ECO:0000313" key="5">
    <source>
        <dbReference type="EMBL" id="QIS12892.1"/>
    </source>
</evidence>
<dbReference type="NCBIfam" id="TIGR00045">
    <property type="entry name" value="glycerate kinase"/>
    <property type="match status" value="1"/>
</dbReference>
<reference evidence="5 6" key="1">
    <citation type="journal article" date="2019" name="ACS Chem. Biol.">
        <title>Identification and Mobilization of a Cryptic Antibiotic Biosynthesis Gene Locus from a Human-Pathogenic Nocardia Isolate.</title>
        <authorList>
            <person name="Herisse M."/>
            <person name="Ishida K."/>
            <person name="Porter J.L."/>
            <person name="Howden B."/>
            <person name="Hertweck C."/>
            <person name="Stinear T.P."/>
            <person name="Pidot S.J."/>
        </authorList>
    </citation>
    <scope>NUCLEOTIDE SEQUENCE [LARGE SCALE GENOMIC DNA]</scope>
    <source>
        <strain evidence="5 6">AUSMDU00012717</strain>
    </source>
</reference>
<keyword evidence="6" id="KW-1185">Reference proteome</keyword>
<name>A0A6G9YI57_9NOCA</name>
<gene>
    <name evidence="5" type="ORF">F5544_25185</name>
</gene>
<sequence>MRVLVAPDKFKGSLPAAAVARCLARGLAAGGAHPVELPLADGGDGSVAAAVAAGYTAHPVTVAGATGLPHRGRIAVRGRTALVEVADTCGLSTLPGGRPRPLDASSLGFGQVVRHNPNRLVLALGGSASTDGGLGLLTALGVRCLDDAGHPVYPRGRALHTVARINMGSAVTLSGVDLVVASDVTNPLTGPNGAAAVFGPQKGASAAQVHRLDRGLTHLVDVLTDSGYPRARVLAAAAGAGSAGGIGFAAALLGARIVSGAEFFLDLLDFDAHLAAADLVITGEGCLDEQSTQGKLPTAVARRAAPTPVIAVAGRRTLSRSDWATSGFADVHTLAEYTSADTSRDPALTEQLLSRIGERIASSVRAAPKPVAPQGFPTA</sequence>
<dbReference type="GO" id="GO:0008887">
    <property type="term" value="F:glycerate kinase activity"/>
    <property type="evidence" value="ECO:0007669"/>
    <property type="project" value="UniProtKB-UniRule"/>
</dbReference>
<dbReference type="AlphaFoldDB" id="A0A6G9YI57"/>
<accession>A0A6G9YI57</accession>
<dbReference type="KEGG" id="nah:F5544_25185"/>
<dbReference type="PANTHER" id="PTHR21599">
    <property type="entry name" value="GLYCERATE KINASE"/>
    <property type="match status" value="1"/>
</dbReference>
<dbReference type="Pfam" id="PF02595">
    <property type="entry name" value="Gly_kinase"/>
    <property type="match status" value="1"/>
</dbReference>
<dbReference type="PANTHER" id="PTHR21599:SF0">
    <property type="entry name" value="GLYCERATE KINASE"/>
    <property type="match status" value="1"/>
</dbReference>
<dbReference type="Gene3D" id="3.40.50.10350">
    <property type="entry name" value="Glycerate kinase, domain 1"/>
    <property type="match status" value="1"/>
</dbReference>
<dbReference type="GO" id="GO:0031388">
    <property type="term" value="P:organic acid phosphorylation"/>
    <property type="evidence" value="ECO:0007669"/>
    <property type="project" value="UniProtKB-UniRule"/>
</dbReference>
<dbReference type="InterPro" id="IPR018193">
    <property type="entry name" value="Glyc_kinase_flavodox-like_fold"/>
</dbReference>
<evidence type="ECO:0000256" key="4">
    <source>
        <dbReference type="PIRNR" id="PIRNR006078"/>
    </source>
</evidence>
<evidence type="ECO:0000256" key="1">
    <source>
        <dbReference type="ARBA" id="ARBA00006284"/>
    </source>
</evidence>
<evidence type="ECO:0000256" key="2">
    <source>
        <dbReference type="ARBA" id="ARBA00022679"/>
    </source>
</evidence>
<dbReference type="SUPFAM" id="SSF110738">
    <property type="entry name" value="Glycerate kinase I"/>
    <property type="match status" value="1"/>
</dbReference>
<dbReference type="EMBL" id="CP046172">
    <property type="protein sequence ID" value="QIS12892.1"/>
    <property type="molecule type" value="Genomic_DNA"/>
</dbReference>
<dbReference type="EC" id="2.7.1.-" evidence="5"/>
<dbReference type="InterPro" id="IPR004381">
    <property type="entry name" value="Glycerate_kinase"/>
</dbReference>
<comment type="similarity">
    <text evidence="1 4">Belongs to the glycerate kinase type-1 family.</text>
</comment>
<dbReference type="Gene3D" id="3.90.1510.10">
    <property type="entry name" value="Glycerate kinase, domain 2"/>
    <property type="match status" value="1"/>
</dbReference>
<dbReference type="InterPro" id="IPR018197">
    <property type="entry name" value="Glycerate_kinase_RE-like"/>
</dbReference>
<dbReference type="PIRSF" id="PIRSF006078">
    <property type="entry name" value="GlxK"/>
    <property type="match status" value="1"/>
</dbReference>
<dbReference type="RefSeq" id="WP_167475509.1">
    <property type="nucleotide sequence ID" value="NZ_CP046172.1"/>
</dbReference>
<evidence type="ECO:0000256" key="3">
    <source>
        <dbReference type="ARBA" id="ARBA00022777"/>
    </source>
</evidence>
<evidence type="ECO:0000313" key="6">
    <source>
        <dbReference type="Proteomes" id="UP000503540"/>
    </source>
</evidence>
<keyword evidence="2 4" id="KW-0808">Transferase</keyword>
<dbReference type="InterPro" id="IPR036129">
    <property type="entry name" value="Glycerate_kinase_sf"/>
</dbReference>
<protein>
    <submittedName>
        <fullName evidence="5">Glycerate kinase</fullName>
        <ecNumber evidence="5">2.7.1.-</ecNumber>
    </submittedName>
</protein>
<dbReference type="Proteomes" id="UP000503540">
    <property type="component" value="Chromosome"/>
</dbReference>
<organism evidence="5 6">
    <name type="scientific">Nocardia arthritidis</name>
    <dbReference type="NCBI Taxonomy" id="228602"/>
    <lineage>
        <taxon>Bacteria</taxon>
        <taxon>Bacillati</taxon>
        <taxon>Actinomycetota</taxon>
        <taxon>Actinomycetes</taxon>
        <taxon>Mycobacteriales</taxon>
        <taxon>Nocardiaceae</taxon>
        <taxon>Nocardia</taxon>
    </lineage>
</organism>
<keyword evidence="3 4" id="KW-0418">Kinase</keyword>